<feature type="compositionally biased region" description="Basic and acidic residues" evidence="1">
    <location>
        <begin position="457"/>
        <end position="491"/>
    </location>
</feature>
<dbReference type="EMBL" id="JNFP01000110">
    <property type="protein sequence ID" value="KIA59523.1"/>
    <property type="molecule type" value="Genomic_DNA"/>
</dbReference>
<feature type="compositionally biased region" description="Polar residues" evidence="1">
    <location>
        <begin position="502"/>
        <end position="518"/>
    </location>
</feature>
<reference evidence="3 4" key="1">
    <citation type="journal article" date="2014" name="Int. J. Syst. Evol. Microbiol.">
        <title>Nocardia vulneris sp. nov., isolated from wounds of human patients in North America.</title>
        <authorList>
            <person name="Lasker B.A."/>
            <person name="Bell M."/>
            <person name="Klenk H.P."/>
            <person name="Sproer C."/>
            <person name="Schumann C."/>
            <person name="Schumann P."/>
            <person name="Brown J.M."/>
        </authorList>
    </citation>
    <scope>NUCLEOTIDE SEQUENCE [LARGE SCALE GENOMIC DNA]</scope>
    <source>
        <strain evidence="3 4">W9851</strain>
    </source>
</reference>
<feature type="compositionally biased region" description="Low complexity" evidence="1">
    <location>
        <begin position="396"/>
        <end position="444"/>
    </location>
</feature>
<feature type="compositionally biased region" description="Polar residues" evidence="1">
    <location>
        <begin position="445"/>
        <end position="456"/>
    </location>
</feature>
<evidence type="ECO:0000313" key="4">
    <source>
        <dbReference type="Proteomes" id="UP000031364"/>
    </source>
</evidence>
<keyword evidence="4" id="KW-1185">Reference proteome</keyword>
<evidence type="ECO:0000313" key="3">
    <source>
        <dbReference type="EMBL" id="KIA59523.1"/>
    </source>
</evidence>
<feature type="compositionally biased region" description="Polar residues" evidence="1">
    <location>
        <begin position="539"/>
        <end position="565"/>
    </location>
</feature>
<comment type="caution">
    <text evidence="3">The sequence shown here is derived from an EMBL/GenBank/DDBJ whole genome shotgun (WGS) entry which is preliminary data.</text>
</comment>
<feature type="compositionally biased region" description="Low complexity" evidence="1">
    <location>
        <begin position="523"/>
        <end position="535"/>
    </location>
</feature>
<dbReference type="InterPro" id="IPR057746">
    <property type="entry name" value="CpnT-like_N"/>
</dbReference>
<protein>
    <recommendedName>
        <fullName evidence="2">Outer membrane channel protein CpnT-like N-terminal domain-containing protein</fullName>
    </recommendedName>
</protein>
<name>A0ABR4Z2F5_9NOCA</name>
<sequence length="741" mass="74103">MGDFWSGVVDVLGWVAGSDWPDGSETGMRGLADDWRNAAEGIRGIESDVLAAKSAALAAYPHGVARDEIGGVFQKLLDGTGATKEQENQNLKKMAEFFDGIATSCDKVGDEIEYAKWMMASSLGLLALEIAAAWLFPPTAPAVEAGAIIATRFAIRMIAQRVMAAITRALAKMVSSAFAKWLMKHVAIDLALGTMQDLGIQQMQVWQGNRKGGVDWGQVGMTALSSGLGAAAAGPVGDKLGNMLSGKMKPFFAGAVTGMAAGTVGAVAGALPQFALDVYKNGWGAAFSNLDPRMFTAGVSNGAMSGGNKALANGYFSSSPKWGGGVRVDPVGVPRVGSLGTLTPTGVGAGANSPAVHPSGANGLGNNGSGAQTGTTGSGTGAGRTGDGAGTGGNNNSGRAGDGSRNTNSGTGDGSSSRTSTGDGSSSRTSTGDGSTQTSGDGSNRTNPSSAETGAQQHDRGGSESRAADGGRHEGASESRASDGGRHEGGSENRAGAAPEQAGSSDQSRSGATDQGGSAQDRGTAGETGNTGAGADRNAGSQHTGVDSGAPVQSGQSAPQHNPVTTADPARTGGDGSQPRAGVPGEARPHTGAEPVRGGSEPVRGGEQARTQSGGETRATDPRAGSPEARPGAERPRVDSRASVADPNARAGTRDSTPGIRAESSGEEAPRAKQRVTSEAGDNVQVRSDAGDSAVRPPTDAPRSGEAAPRTGEATPRSGEATPRSGEAPRSGDTSTRPETD</sequence>
<proteinExistence type="predicted"/>
<evidence type="ECO:0000259" key="2">
    <source>
        <dbReference type="Pfam" id="PF25547"/>
    </source>
</evidence>
<feature type="non-terminal residue" evidence="3">
    <location>
        <position position="741"/>
    </location>
</feature>
<organism evidence="3 4">
    <name type="scientific">Nocardia vulneris</name>
    <dbReference type="NCBI Taxonomy" id="1141657"/>
    <lineage>
        <taxon>Bacteria</taxon>
        <taxon>Bacillati</taxon>
        <taxon>Actinomycetota</taxon>
        <taxon>Actinomycetes</taxon>
        <taxon>Mycobacteriales</taxon>
        <taxon>Nocardiaceae</taxon>
        <taxon>Nocardia</taxon>
    </lineage>
</organism>
<feature type="domain" description="Outer membrane channel protein CpnT-like N-terminal" evidence="2">
    <location>
        <begin position="11"/>
        <end position="162"/>
    </location>
</feature>
<feature type="compositionally biased region" description="Gly residues" evidence="1">
    <location>
        <begin position="376"/>
        <end position="395"/>
    </location>
</feature>
<gene>
    <name evidence="3" type="ORF">FG87_42450</name>
</gene>
<dbReference type="RefSeq" id="WP_043683176.1">
    <property type="nucleotide sequence ID" value="NZ_JNFP01000110.1"/>
</dbReference>
<feature type="compositionally biased region" description="Basic and acidic residues" evidence="1">
    <location>
        <begin position="631"/>
        <end position="640"/>
    </location>
</feature>
<accession>A0ABR4Z2F5</accession>
<feature type="region of interest" description="Disordered" evidence="1">
    <location>
        <begin position="344"/>
        <end position="741"/>
    </location>
</feature>
<dbReference type="Proteomes" id="UP000031364">
    <property type="component" value="Unassembled WGS sequence"/>
</dbReference>
<dbReference type="Pfam" id="PF25547">
    <property type="entry name" value="WXG100_2"/>
    <property type="match status" value="1"/>
</dbReference>
<evidence type="ECO:0000256" key="1">
    <source>
        <dbReference type="SAM" id="MobiDB-lite"/>
    </source>
</evidence>